<feature type="transmembrane region" description="Helical" evidence="10">
    <location>
        <begin position="163"/>
        <end position="184"/>
    </location>
</feature>
<feature type="transmembrane region" description="Helical" evidence="10">
    <location>
        <begin position="243"/>
        <end position="263"/>
    </location>
</feature>
<evidence type="ECO:0000256" key="1">
    <source>
        <dbReference type="ARBA" id="ARBA00004651"/>
    </source>
</evidence>
<feature type="transmembrane region" description="Helical" evidence="10">
    <location>
        <begin position="317"/>
        <end position="336"/>
    </location>
</feature>
<comment type="caution">
    <text evidence="11">The sequence shown here is derived from an EMBL/GenBank/DDBJ whole genome shotgun (WGS) entry which is preliminary data.</text>
</comment>
<gene>
    <name evidence="11" type="ORF">BRYFOR_08662</name>
</gene>
<feature type="transmembrane region" description="Helical" evidence="10">
    <location>
        <begin position="269"/>
        <end position="297"/>
    </location>
</feature>
<feature type="transmembrane region" description="Helical" evidence="10">
    <location>
        <begin position="134"/>
        <end position="151"/>
    </location>
</feature>
<dbReference type="InterPro" id="IPR002528">
    <property type="entry name" value="MATE_fam"/>
</dbReference>
<evidence type="ECO:0000256" key="7">
    <source>
        <dbReference type="ARBA" id="ARBA00022989"/>
    </source>
</evidence>
<keyword evidence="5" id="KW-1003">Cell membrane</keyword>
<evidence type="ECO:0000256" key="10">
    <source>
        <dbReference type="SAM" id="Phobius"/>
    </source>
</evidence>
<feature type="transmembrane region" description="Helical" evidence="10">
    <location>
        <begin position="46"/>
        <end position="70"/>
    </location>
</feature>
<protein>
    <recommendedName>
        <fullName evidence="3">Multidrug export protein MepA</fullName>
    </recommendedName>
</protein>
<evidence type="ECO:0000256" key="4">
    <source>
        <dbReference type="ARBA" id="ARBA00022448"/>
    </source>
</evidence>
<accession>C6LJ28</accession>
<dbReference type="GO" id="GO:0015297">
    <property type="term" value="F:antiporter activity"/>
    <property type="evidence" value="ECO:0007669"/>
    <property type="project" value="InterPro"/>
</dbReference>
<evidence type="ECO:0000256" key="3">
    <source>
        <dbReference type="ARBA" id="ARBA00022106"/>
    </source>
</evidence>
<comment type="subcellular location">
    <subcellularLocation>
        <location evidence="1">Cell membrane</location>
        <topology evidence="1">Multi-pass membrane protein</topology>
    </subcellularLocation>
</comment>
<sequence>MHIQISDHFNYNKLLRFALPSIIMMIFSSLYSVVDGFFVSNIAGKTSFAAVNLIVPVIMILASNGFMFGAGGSALISKTMGEGDHDKAQRLFSLFVYFIAISGIVISVVGFIFIRPIAVLLGADGVLLEDCVCYGRILLCSMPFYMLQFGFQSFFVTAGKPNMGLVVTLICGIINMILDALFMAVFSWGIAGAALATAASQILGGIIPLIYFGRENTSLLRLTKTGFDGKTLLKAGTNGSSELMTNISTSVVSILYNAQLMKYAGENGIAAYGVLMYVNMIFAAIFLGYSTGTAPIVSYHFGAKNHSETKGLLKKSILIITVFSVCMFVLAEILAAPLSRVFVSYDAELLAMTIRAFQIFSFSFLFAGIAVYGSAFFTALNDGLASAVISFLRTLLFKILAALILPVFMGIDGIWTSIVVAEVASFFVTILFIRLKKSKYHY</sequence>
<dbReference type="STRING" id="168384.SAMN05660368_00809"/>
<organism evidence="11 12">
    <name type="scientific">Marvinbryantia formatexigens DSM 14469</name>
    <dbReference type="NCBI Taxonomy" id="478749"/>
    <lineage>
        <taxon>Bacteria</taxon>
        <taxon>Bacillati</taxon>
        <taxon>Bacillota</taxon>
        <taxon>Clostridia</taxon>
        <taxon>Lachnospirales</taxon>
        <taxon>Lachnospiraceae</taxon>
        <taxon>Marvinbryantia</taxon>
    </lineage>
</organism>
<dbReference type="GO" id="GO:0042910">
    <property type="term" value="F:xenobiotic transmembrane transporter activity"/>
    <property type="evidence" value="ECO:0007669"/>
    <property type="project" value="InterPro"/>
</dbReference>
<keyword evidence="6 10" id="KW-0812">Transmembrane</keyword>
<dbReference type="PIRSF" id="PIRSF006603">
    <property type="entry name" value="DinF"/>
    <property type="match status" value="1"/>
</dbReference>
<name>C6LJ28_9FIRM</name>
<dbReference type="Proteomes" id="UP000005561">
    <property type="component" value="Unassembled WGS sequence"/>
</dbReference>
<dbReference type="GO" id="GO:0046677">
    <property type="term" value="P:response to antibiotic"/>
    <property type="evidence" value="ECO:0007669"/>
    <property type="project" value="UniProtKB-KW"/>
</dbReference>
<feature type="transmembrane region" description="Helical" evidence="10">
    <location>
        <begin position="91"/>
        <end position="114"/>
    </location>
</feature>
<feature type="transmembrane region" description="Helical" evidence="10">
    <location>
        <begin position="190"/>
        <end position="212"/>
    </location>
</feature>
<dbReference type="InterPro" id="IPR051327">
    <property type="entry name" value="MATE_MepA_subfamily"/>
</dbReference>
<evidence type="ECO:0000256" key="8">
    <source>
        <dbReference type="ARBA" id="ARBA00023136"/>
    </source>
</evidence>
<evidence type="ECO:0000313" key="11">
    <source>
        <dbReference type="EMBL" id="EET59348.1"/>
    </source>
</evidence>
<feature type="transmembrane region" description="Helical" evidence="10">
    <location>
        <begin position="14"/>
        <end position="34"/>
    </location>
</feature>
<dbReference type="GO" id="GO:0005886">
    <property type="term" value="C:plasma membrane"/>
    <property type="evidence" value="ECO:0007669"/>
    <property type="project" value="UniProtKB-SubCell"/>
</dbReference>
<feature type="transmembrane region" description="Helical" evidence="10">
    <location>
        <begin position="414"/>
        <end position="433"/>
    </location>
</feature>
<evidence type="ECO:0000256" key="6">
    <source>
        <dbReference type="ARBA" id="ARBA00022692"/>
    </source>
</evidence>
<proteinExistence type="inferred from homology"/>
<dbReference type="RefSeq" id="WP_006863427.1">
    <property type="nucleotide sequence ID" value="NZ_ACCL02000019.1"/>
</dbReference>
<keyword evidence="12" id="KW-1185">Reference proteome</keyword>
<keyword evidence="8 10" id="KW-0472">Membrane</keyword>
<dbReference type="PANTHER" id="PTHR43823:SF3">
    <property type="entry name" value="MULTIDRUG EXPORT PROTEIN MEPA"/>
    <property type="match status" value="1"/>
</dbReference>
<evidence type="ECO:0000256" key="9">
    <source>
        <dbReference type="ARBA" id="ARBA00023251"/>
    </source>
</evidence>
<dbReference type="OrthoDB" id="9808954at2"/>
<dbReference type="PANTHER" id="PTHR43823">
    <property type="entry name" value="SPORULATION PROTEIN YKVU"/>
    <property type="match status" value="1"/>
</dbReference>
<dbReference type="InterPro" id="IPR048279">
    <property type="entry name" value="MdtK-like"/>
</dbReference>
<feature type="transmembrane region" description="Helical" evidence="10">
    <location>
        <begin position="356"/>
        <end position="377"/>
    </location>
</feature>
<dbReference type="eggNOG" id="COG0534">
    <property type="taxonomic scope" value="Bacteria"/>
</dbReference>
<keyword evidence="4" id="KW-0813">Transport</keyword>
<feature type="transmembrane region" description="Helical" evidence="10">
    <location>
        <begin position="384"/>
        <end position="408"/>
    </location>
</feature>
<evidence type="ECO:0000256" key="5">
    <source>
        <dbReference type="ARBA" id="ARBA00022475"/>
    </source>
</evidence>
<dbReference type="CDD" id="cd13143">
    <property type="entry name" value="MATE_MepA_like"/>
    <property type="match status" value="1"/>
</dbReference>
<keyword evidence="7 10" id="KW-1133">Transmembrane helix</keyword>
<evidence type="ECO:0000256" key="2">
    <source>
        <dbReference type="ARBA" id="ARBA00008417"/>
    </source>
</evidence>
<comment type="similarity">
    <text evidence="2">Belongs to the multi antimicrobial extrusion (MATE) (TC 2.A.66.1) family. MepA subfamily.</text>
</comment>
<evidence type="ECO:0000313" key="12">
    <source>
        <dbReference type="Proteomes" id="UP000005561"/>
    </source>
</evidence>
<reference evidence="11" key="1">
    <citation type="submission" date="2009-07" db="EMBL/GenBank/DDBJ databases">
        <authorList>
            <person name="Weinstock G."/>
            <person name="Sodergren E."/>
            <person name="Clifton S."/>
            <person name="Fulton L."/>
            <person name="Fulton B."/>
            <person name="Courtney L."/>
            <person name="Fronick C."/>
            <person name="Harrison M."/>
            <person name="Strong C."/>
            <person name="Farmer C."/>
            <person name="Delahaunty K."/>
            <person name="Markovic C."/>
            <person name="Hall O."/>
            <person name="Minx P."/>
            <person name="Tomlinson C."/>
            <person name="Mitreva M."/>
            <person name="Nelson J."/>
            <person name="Hou S."/>
            <person name="Wollam A."/>
            <person name="Pepin K.H."/>
            <person name="Johnson M."/>
            <person name="Bhonagiri V."/>
            <person name="Nash W.E."/>
            <person name="Warren W."/>
            <person name="Chinwalla A."/>
            <person name="Mardis E.R."/>
            <person name="Wilson R.K."/>
        </authorList>
    </citation>
    <scope>NUCLEOTIDE SEQUENCE [LARGE SCALE GENOMIC DNA]</scope>
    <source>
        <strain evidence="11">DSM 14469</strain>
    </source>
</reference>
<dbReference type="Pfam" id="PF01554">
    <property type="entry name" value="MatE"/>
    <property type="match status" value="2"/>
</dbReference>
<dbReference type="InterPro" id="IPR045070">
    <property type="entry name" value="MATE_MepA-like"/>
</dbReference>
<dbReference type="EMBL" id="ACCL02000019">
    <property type="protein sequence ID" value="EET59348.1"/>
    <property type="molecule type" value="Genomic_DNA"/>
</dbReference>
<keyword evidence="9" id="KW-0046">Antibiotic resistance</keyword>
<dbReference type="AlphaFoldDB" id="C6LJ28"/>